<gene>
    <name evidence="2" type="ORF">OMP38_25715</name>
</gene>
<name>A0A9X4KKN2_9BACL</name>
<evidence type="ECO:0000313" key="3">
    <source>
        <dbReference type="Proteomes" id="UP001153387"/>
    </source>
</evidence>
<evidence type="ECO:0000259" key="1">
    <source>
        <dbReference type="Pfam" id="PF13439"/>
    </source>
</evidence>
<dbReference type="Proteomes" id="UP001153387">
    <property type="component" value="Unassembled WGS sequence"/>
</dbReference>
<comment type="caution">
    <text evidence="2">The sequence shown here is derived from an EMBL/GenBank/DDBJ whole genome shotgun (WGS) entry which is preliminary data.</text>
</comment>
<keyword evidence="3" id="KW-1185">Reference proteome</keyword>
<dbReference type="Gene3D" id="3.40.50.2000">
    <property type="entry name" value="Glycogen Phosphorylase B"/>
    <property type="match status" value="1"/>
</dbReference>
<proteinExistence type="predicted"/>
<feature type="domain" description="Glycosyltransferase subfamily 4-like N-terminal" evidence="1">
    <location>
        <begin position="4"/>
        <end position="194"/>
    </location>
</feature>
<dbReference type="EMBL" id="JAPDHZ010000004">
    <property type="protein sequence ID" value="MDG0793838.1"/>
    <property type="molecule type" value="Genomic_DNA"/>
</dbReference>
<sequence length="222" mass="25217">MDLYVRQLKNGLERRGHKVDILSRLPDGSGYSLLNKGAAVLRSAIHPLVEANAKGYFEDHIPDLDPLIQELEIERYAYELGAAYFDVGSYDLIHAQDIISAKALSRIKKPDTALVTTIHGYWAGEWFLTLREQRMLDDPARRERLWQYAGFREQSGLIPADAATLPTNWMRDIMSNDFAVPLEKLTVVPNGIDIGDFMKRMNAGTTFRCPHDKKSDYLFGET</sequence>
<organism evidence="2 3">
    <name type="scientific">Cohnella ginsengisoli</name>
    <dbReference type="NCBI Taxonomy" id="425004"/>
    <lineage>
        <taxon>Bacteria</taxon>
        <taxon>Bacillati</taxon>
        <taxon>Bacillota</taxon>
        <taxon>Bacilli</taxon>
        <taxon>Bacillales</taxon>
        <taxon>Paenibacillaceae</taxon>
        <taxon>Cohnella</taxon>
    </lineage>
</organism>
<evidence type="ECO:0000313" key="2">
    <source>
        <dbReference type="EMBL" id="MDG0793838.1"/>
    </source>
</evidence>
<dbReference type="InterPro" id="IPR028098">
    <property type="entry name" value="Glyco_trans_4-like_N"/>
</dbReference>
<accession>A0A9X4KKN2</accession>
<dbReference type="SUPFAM" id="SSF53756">
    <property type="entry name" value="UDP-Glycosyltransferase/glycogen phosphorylase"/>
    <property type="match status" value="1"/>
</dbReference>
<protein>
    <submittedName>
        <fullName evidence="2">Glycosyltransferase family 4 protein</fullName>
    </submittedName>
</protein>
<reference evidence="2 3" key="1">
    <citation type="submission" date="2022-10" db="EMBL/GenBank/DDBJ databases">
        <title>Comparative genomic analysis of Cohnella hashimotonis sp. nov., isolated from the International Space Station.</title>
        <authorList>
            <person name="Simpson A."/>
            <person name="Venkateswaran K."/>
        </authorList>
    </citation>
    <scope>NUCLEOTIDE SEQUENCE [LARGE SCALE GENOMIC DNA]</scope>
    <source>
        <strain evidence="2 3">DSM 18997</strain>
    </source>
</reference>
<dbReference type="Pfam" id="PF13439">
    <property type="entry name" value="Glyco_transf_4"/>
    <property type="match status" value="1"/>
</dbReference>
<dbReference type="AlphaFoldDB" id="A0A9X4KKN2"/>